<proteinExistence type="predicted"/>
<keyword evidence="2" id="KW-1185">Reference proteome</keyword>
<name>A0A1H9RTZ4_9BURK</name>
<sequence>MDTIFNRAFIFLPIFLLTACSNSPSESEVKSNLSSAIDNCSFVSVKSVKKTNGFPDGSNKNKYVMEVDFELHANPKKEMELIYKDYSDKLEKFNKIKAKLDSMPTDSPEIPKILEDAGVDGFDASGYGHYKRQVVYFDCRPKNRIANGILSRVIDSRSEYSEKVKLMGVGGDVKMSGKFSMIKTDNGWMFE</sequence>
<accession>A0A1H9RTZ4</accession>
<evidence type="ECO:0000313" key="1">
    <source>
        <dbReference type="EMBL" id="SER76272.1"/>
    </source>
</evidence>
<dbReference type="Proteomes" id="UP000199766">
    <property type="component" value="Unassembled WGS sequence"/>
</dbReference>
<dbReference type="EMBL" id="FOGD01000014">
    <property type="protein sequence ID" value="SER76272.1"/>
    <property type="molecule type" value="Genomic_DNA"/>
</dbReference>
<dbReference type="OrthoDB" id="8595775at2"/>
<dbReference type="PROSITE" id="PS51257">
    <property type="entry name" value="PROKAR_LIPOPROTEIN"/>
    <property type="match status" value="1"/>
</dbReference>
<dbReference type="STRING" id="180197.SAMN02982919_02968"/>
<evidence type="ECO:0008006" key="3">
    <source>
        <dbReference type="Google" id="ProtNLM"/>
    </source>
</evidence>
<evidence type="ECO:0000313" key="2">
    <source>
        <dbReference type="Proteomes" id="UP000199766"/>
    </source>
</evidence>
<reference evidence="1 2" key="1">
    <citation type="submission" date="2016-10" db="EMBL/GenBank/DDBJ databases">
        <authorList>
            <person name="de Groot N.N."/>
        </authorList>
    </citation>
    <scope>NUCLEOTIDE SEQUENCE [LARGE SCALE GENOMIC DNA]</scope>
    <source>
        <strain evidence="1 2">ATCC 35958</strain>
    </source>
</reference>
<dbReference type="RefSeq" id="WP_143059695.1">
    <property type="nucleotide sequence ID" value="NZ_FOGD01000014.1"/>
</dbReference>
<dbReference type="AlphaFoldDB" id="A0A1H9RTZ4"/>
<gene>
    <name evidence="1" type="ORF">SAMN02982919_02968</name>
</gene>
<organism evidence="1 2">
    <name type="scientific">Giesbergeria anulus</name>
    <dbReference type="NCBI Taxonomy" id="180197"/>
    <lineage>
        <taxon>Bacteria</taxon>
        <taxon>Pseudomonadati</taxon>
        <taxon>Pseudomonadota</taxon>
        <taxon>Betaproteobacteria</taxon>
        <taxon>Burkholderiales</taxon>
        <taxon>Comamonadaceae</taxon>
        <taxon>Giesbergeria</taxon>
    </lineage>
</organism>
<protein>
    <recommendedName>
        <fullName evidence="3">Lipoprotein</fullName>
    </recommendedName>
</protein>